<feature type="region of interest" description="Disordered" evidence="4">
    <location>
        <begin position="75"/>
        <end position="94"/>
    </location>
</feature>
<dbReference type="EMBL" id="JBHFFA010000001">
    <property type="protein sequence ID" value="KAL2650554.1"/>
    <property type="molecule type" value="Genomic_DNA"/>
</dbReference>
<dbReference type="AlphaFoldDB" id="A0ABD1ZKG3"/>
<sequence>MQSNNTSSLNLDHMGLYMQPQDRTYDSAQRDMLYCWNRSTSSDTPESKADYYHDCVQQKRQRLMLSTCSIDDSAGHGRDVDEGGPSDFGSCRSNRDENQLSRDFPHPRQVCVVFPFIPPPCLSNSAHCNKCWCYFCEEFAPCSLWGTGLNSSDHCNTMASCSWNSNWTKHKMIGGNSTQREADDDGMMSTLSGRPSSMSGLSHGLYGPSIYPLTLTSTFDNLANNKLLHGEPTDHDTECYPSCNPSSSIILVANRPRTDPSADCQWFELGTVHLPVRVREPERILADLIENMDKFSLQVFSQNLGEGKASQLQHVELAEDGSRLLQHQALVAEMMANEAQGQLQVIVNISPEAEDRNLGTAHIRIFLKKATGDELFILKELVKELYPEDTALQSYILQVDEMRKWAESCDDWTSVTGLLRDLESSGYGEAPQPSGLSVPLRSYQRQSLQFMLDAELREGGLLSLNYQKLPPTPSGHSLMYSSTLGHLIDAKDTGTVRGGFLCEEMGLGKTIEILALILANPCTMEKCPAGSSKGTLVVCPVSIVGQWANEVKSKLAANLTIYMYHGSKRIRDPKKLAKFDIVITTYATLGSDFSKATQATRHGSGFAEQFCPLLTVNWWRVVLDESHTVKDPAPLHSRACAKLKAERRWCCTGTPINTSIYDLYGQFLFLKLEPLDNKGVFRRRIGRPYERQCKSDDQTVLLWTLNKALQRWICFKL</sequence>
<name>A0ABD1ZKG3_9MARC</name>
<keyword evidence="1" id="KW-0547">Nucleotide-binding</keyword>
<keyword evidence="7" id="KW-1185">Reference proteome</keyword>
<evidence type="ECO:0000256" key="4">
    <source>
        <dbReference type="SAM" id="MobiDB-lite"/>
    </source>
</evidence>
<reference evidence="6 7" key="1">
    <citation type="submission" date="2024-09" db="EMBL/GenBank/DDBJ databases">
        <title>Chromosome-scale assembly of Riccia fluitans.</title>
        <authorList>
            <person name="Paukszto L."/>
            <person name="Sawicki J."/>
            <person name="Karawczyk K."/>
            <person name="Piernik-Szablinska J."/>
            <person name="Szczecinska M."/>
            <person name="Mazdziarz M."/>
        </authorList>
    </citation>
    <scope>NUCLEOTIDE SEQUENCE [LARGE SCALE GENOMIC DNA]</scope>
    <source>
        <strain evidence="6">Rf_01</strain>
        <tissue evidence="6">Aerial parts of the thallus</tissue>
    </source>
</reference>
<dbReference type="InterPro" id="IPR050628">
    <property type="entry name" value="SNF2_RAD54_helicase_TF"/>
</dbReference>
<dbReference type="CDD" id="cd18008">
    <property type="entry name" value="DEXDc_SHPRH-like"/>
    <property type="match status" value="1"/>
</dbReference>
<dbReference type="Proteomes" id="UP001605036">
    <property type="component" value="Unassembled WGS sequence"/>
</dbReference>
<dbReference type="GO" id="GO:0016787">
    <property type="term" value="F:hydrolase activity"/>
    <property type="evidence" value="ECO:0007669"/>
    <property type="project" value="UniProtKB-KW"/>
</dbReference>
<accession>A0ABD1ZKG3</accession>
<keyword evidence="3" id="KW-0067">ATP-binding</keyword>
<evidence type="ECO:0000313" key="6">
    <source>
        <dbReference type="EMBL" id="KAL2650554.1"/>
    </source>
</evidence>
<organism evidence="6 7">
    <name type="scientific">Riccia fluitans</name>
    <dbReference type="NCBI Taxonomy" id="41844"/>
    <lineage>
        <taxon>Eukaryota</taxon>
        <taxon>Viridiplantae</taxon>
        <taxon>Streptophyta</taxon>
        <taxon>Embryophyta</taxon>
        <taxon>Marchantiophyta</taxon>
        <taxon>Marchantiopsida</taxon>
        <taxon>Marchantiidae</taxon>
        <taxon>Marchantiales</taxon>
        <taxon>Ricciaceae</taxon>
        <taxon>Riccia</taxon>
    </lineage>
</organism>
<dbReference type="InterPro" id="IPR014001">
    <property type="entry name" value="Helicase_ATP-bd"/>
</dbReference>
<dbReference type="SUPFAM" id="SSF52540">
    <property type="entry name" value="P-loop containing nucleoside triphosphate hydrolases"/>
    <property type="match status" value="1"/>
</dbReference>
<dbReference type="PANTHER" id="PTHR45626:SF38">
    <property type="entry name" value="DEAD-BOX PROTEIN"/>
    <property type="match status" value="1"/>
</dbReference>
<evidence type="ECO:0000256" key="3">
    <source>
        <dbReference type="ARBA" id="ARBA00022840"/>
    </source>
</evidence>
<dbReference type="SMART" id="SM00487">
    <property type="entry name" value="DEXDc"/>
    <property type="match status" value="1"/>
</dbReference>
<feature type="domain" description="Helicase ATP-binding" evidence="5">
    <location>
        <begin position="490"/>
        <end position="673"/>
    </location>
</feature>
<protein>
    <recommendedName>
        <fullName evidence="5">Helicase ATP-binding domain-containing protein</fullName>
    </recommendedName>
</protein>
<evidence type="ECO:0000259" key="5">
    <source>
        <dbReference type="PROSITE" id="PS51192"/>
    </source>
</evidence>
<dbReference type="InterPro" id="IPR000330">
    <property type="entry name" value="SNF2_N"/>
</dbReference>
<evidence type="ECO:0000256" key="1">
    <source>
        <dbReference type="ARBA" id="ARBA00022741"/>
    </source>
</evidence>
<dbReference type="GO" id="GO:0005524">
    <property type="term" value="F:ATP binding"/>
    <property type="evidence" value="ECO:0007669"/>
    <property type="project" value="UniProtKB-KW"/>
</dbReference>
<comment type="caution">
    <text evidence="6">The sequence shown here is derived from an EMBL/GenBank/DDBJ whole genome shotgun (WGS) entry which is preliminary data.</text>
</comment>
<dbReference type="PANTHER" id="PTHR45626">
    <property type="entry name" value="TRANSCRIPTION TERMINATION FACTOR 2-RELATED"/>
    <property type="match status" value="1"/>
</dbReference>
<evidence type="ECO:0000256" key="2">
    <source>
        <dbReference type="ARBA" id="ARBA00022801"/>
    </source>
</evidence>
<dbReference type="Gene3D" id="3.40.50.10810">
    <property type="entry name" value="Tandem AAA-ATPase domain"/>
    <property type="match status" value="1"/>
</dbReference>
<gene>
    <name evidence="6" type="ORF">R1flu_018682</name>
</gene>
<dbReference type="InterPro" id="IPR027417">
    <property type="entry name" value="P-loop_NTPase"/>
</dbReference>
<evidence type="ECO:0000313" key="7">
    <source>
        <dbReference type="Proteomes" id="UP001605036"/>
    </source>
</evidence>
<dbReference type="Pfam" id="PF00176">
    <property type="entry name" value="SNF2-rel_dom"/>
    <property type="match status" value="1"/>
</dbReference>
<proteinExistence type="predicted"/>
<dbReference type="InterPro" id="IPR038718">
    <property type="entry name" value="SNF2-like_sf"/>
</dbReference>
<keyword evidence="2" id="KW-0378">Hydrolase</keyword>
<dbReference type="PROSITE" id="PS51192">
    <property type="entry name" value="HELICASE_ATP_BIND_1"/>
    <property type="match status" value="1"/>
</dbReference>